<evidence type="ECO:0000256" key="1">
    <source>
        <dbReference type="SAM" id="MobiDB-lite"/>
    </source>
</evidence>
<sequence>IFILLDLCSIRSKPPKDIPVLIRKGDHTGINSLITNMPLQQFRQMIGLQCSSNLITTINDRRISSSSSLRTLDNRRSYSSINNNNNNNNNNQSQYQPLLSSSST</sequence>
<protein>
    <submittedName>
        <fullName evidence="2">Uncharacterized protein</fullName>
    </submittedName>
</protein>
<gene>
    <name evidence="2" type="ORF">RFH988_LOCUS39393</name>
</gene>
<dbReference type="AlphaFoldDB" id="A0A815UZM6"/>
<proteinExistence type="predicted"/>
<comment type="caution">
    <text evidence="2">The sequence shown here is derived from an EMBL/GenBank/DDBJ whole genome shotgun (WGS) entry which is preliminary data.</text>
</comment>
<accession>A0A815UZM6</accession>
<evidence type="ECO:0000313" key="2">
    <source>
        <dbReference type="EMBL" id="CAF1526058.1"/>
    </source>
</evidence>
<organism evidence="2 3">
    <name type="scientific">Rotaria sordida</name>
    <dbReference type="NCBI Taxonomy" id="392033"/>
    <lineage>
        <taxon>Eukaryota</taxon>
        <taxon>Metazoa</taxon>
        <taxon>Spiralia</taxon>
        <taxon>Gnathifera</taxon>
        <taxon>Rotifera</taxon>
        <taxon>Eurotatoria</taxon>
        <taxon>Bdelloidea</taxon>
        <taxon>Philodinida</taxon>
        <taxon>Philodinidae</taxon>
        <taxon>Rotaria</taxon>
    </lineage>
</organism>
<feature type="region of interest" description="Disordered" evidence="1">
    <location>
        <begin position="66"/>
        <end position="104"/>
    </location>
</feature>
<feature type="non-terminal residue" evidence="2">
    <location>
        <position position="104"/>
    </location>
</feature>
<name>A0A815UZM6_9BILA</name>
<evidence type="ECO:0000313" key="3">
    <source>
        <dbReference type="Proteomes" id="UP000663882"/>
    </source>
</evidence>
<dbReference type="Proteomes" id="UP000663882">
    <property type="component" value="Unassembled WGS sequence"/>
</dbReference>
<dbReference type="EMBL" id="CAJNOO010017987">
    <property type="protein sequence ID" value="CAF1526058.1"/>
    <property type="molecule type" value="Genomic_DNA"/>
</dbReference>
<reference evidence="2" key="1">
    <citation type="submission" date="2021-02" db="EMBL/GenBank/DDBJ databases">
        <authorList>
            <person name="Nowell W R."/>
        </authorList>
    </citation>
    <scope>NUCLEOTIDE SEQUENCE</scope>
</reference>
<feature type="non-terminal residue" evidence="2">
    <location>
        <position position="1"/>
    </location>
</feature>